<reference evidence="5" key="1">
    <citation type="submission" date="2021-02" db="EMBL/GenBank/DDBJ databases">
        <title>Abyssanaerobacter marinus gen.nov., sp., nov, anaerobic bacterium isolated from the Onnuri vent field of Indian Ocean and suggestion of Mogibacteriaceae fam. nov., and proposal of reclassification of ambiguous this family's genus member.</title>
        <authorList>
            <person name="Kim Y.J."/>
            <person name="Yang J.-A."/>
        </authorList>
    </citation>
    <scope>NUCLEOTIDE SEQUENCE</scope>
    <source>
        <strain evidence="5">DSM 2634</strain>
    </source>
</reference>
<keyword evidence="6" id="KW-1185">Reference proteome</keyword>
<gene>
    <name evidence="5" type="ORF">JYB65_13370</name>
</gene>
<dbReference type="SUPFAM" id="SSF58104">
    <property type="entry name" value="Methyl-accepting chemotaxis protein (MCP) signaling domain"/>
    <property type="match status" value="1"/>
</dbReference>
<evidence type="ECO:0000259" key="4">
    <source>
        <dbReference type="PROSITE" id="PS50111"/>
    </source>
</evidence>
<proteinExistence type="inferred from homology"/>
<dbReference type="PROSITE" id="PS50111">
    <property type="entry name" value="CHEMOTAXIS_TRANSDUC_2"/>
    <property type="match status" value="1"/>
</dbReference>
<dbReference type="PANTHER" id="PTHR32089">
    <property type="entry name" value="METHYL-ACCEPTING CHEMOTAXIS PROTEIN MCPB"/>
    <property type="match status" value="1"/>
</dbReference>
<evidence type="ECO:0000313" key="6">
    <source>
        <dbReference type="Proteomes" id="UP000664545"/>
    </source>
</evidence>
<dbReference type="PANTHER" id="PTHR32089:SF112">
    <property type="entry name" value="LYSOZYME-LIKE PROTEIN-RELATED"/>
    <property type="match status" value="1"/>
</dbReference>
<sequence>MINIMDGHIDLKSLEIEDIIDVDVLQKFLDNFAIGMNCAAVSVNRKGEEVTSPSHYRSFCKDFIHSSTLGDNRCAVCHNQMGEEAIKLGRPYIGSCHAGLIDFAAPIIIKGEHIGTVLGGQILSNKPIESNIKKVAKELNLPDEDLWDAAQGIDIVARDNIAAAAEVLFVVVGTLAENGYKRIEMELLSKALADSFIQISGTIGMLAESAANISASQSDLGDEIAEVSNVTKEISSVLKEIAKVADKTKLIGLNASIEAARLGNDGRVFSVVAEEIRSLAENSKQTALQIDVLNNQILQKIETTIHNSDKTLGITQEQSAAMEELSATIHNLVELAEGLNSLFVE</sequence>
<dbReference type="EMBL" id="JAFJZZ010000008">
    <property type="protein sequence ID" value="MBN7774350.1"/>
    <property type="molecule type" value="Genomic_DNA"/>
</dbReference>
<comment type="caution">
    <text evidence="5">The sequence shown here is derived from an EMBL/GenBank/DDBJ whole genome shotgun (WGS) entry which is preliminary data.</text>
</comment>
<accession>A0A939DAY0</accession>
<evidence type="ECO:0000256" key="1">
    <source>
        <dbReference type="ARBA" id="ARBA00023224"/>
    </source>
</evidence>
<dbReference type="InterPro" id="IPR018771">
    <property type="entry name" value="PocR_dom"/>
</dbReference>
<dbReference type="GO" id="GO:0016020">
    <property type="term" value="C:membrane"/>
    <property type="evidence" value="ECO:0007669"/>
    <property type="project" value="InterPro"/>
</dbReference>
<dbReference type="Pfam" id="PF00015">
    <property type="entry name" value="MCPsignal"/>
    <property type="match status" value="1"/>
</dbReference>
<evidence type="ECO:0000256" key="3">
    <source>
        <dbReference type="PROSITE-ProRule" id="PRU00284"/>
    </source>
</evidence>
<dbReference type="Proteomes" id="UP000664545">
    <property type="component" value="Unassembled WGS sequence"/>
</dbReference>
<evidence type="ECO:0000256" key="2">
    <source>
        <dbReference type="ARBA" id="ARBA00029447"/>
    </source>
</evidence>
<name>A0A939DAY0_CLOAM</name>
<dbReference type="Gene3D" id="1.10.287.950">
    <property type="entry name" value="Methyl-accepting chemotaxis protein"/>
    <property type="match status" value="1"/>
</dbReference>
<organism evidence="5 6">
    <name type="scientific">Clostridium aminobutyricum</name>
    <dbReference type="NCBI Taxonomy" id="33953"/>
    <lineage>
        <taxon>Bacteria</taxon>
        <taxon>Bacillati</taxon>
        <taxon>Bacillota</taxon>
        <taxon>Clostridia</taxon>
        <taxon>Eubacteriales</taxon>
        <taxon>Clostridiaceae</taxon>
        <taxon>Clostridium</taxon>
    </lineage>
</organism>
<keyword evidence="1 3" id="KW-0807">Transducer</keyword>
<dbReference type="InterPro" id="IPR004090">
    <property type="entry name" value="Chemotax_Me-accpt_rcpt"/>
</dbReference>
<feature type="domain" description="Methyl-accepting transducer" evidence="4">
    <location>
        <begin position="159"/>
        <end position="345"/>
    </location>
</feature>
<protein>
    <submittedName>
        <fullName evidence="5">PocR ligand-binding domain-containing protein</fullName>
    </submittedName>
</protein>
<dbReference type="GO" id="GO:0004888">
    <property type="term" value="F:transmembrane signaling receptor activity"/>
    <property type="evidence" value="ECO:0007669"/>
    <property type="project" value="InterPro"/>
</dbReference>
<dbReference type="GO" id="GO:0007165">
    <property type="term" value="P:signal transduction"/>
    <property type="evidence" value="ECO:0007669"/>
    <property type="project" value="UniProtKB-KW"/>
</dbReference>
<dbReference type="Pfam" id="PF10114">
    <property type="entry name" value="PocR"/>
    <property type="match status" value="1"/>
</dbReference>
<dbReference type="RefSeq" id="WP_206583189.1">
    <property type="nucleotide sequence ID" value="NZ_JAFJZZ010000008.1"/>
</dbReference>
<dbReference type="InterPro" id="IPR004089">
    <property type="entry name" value="MCPsignal_dom"/>
</dbReference>
<evidence type="ECO:0000313" key="5">
    <source>
        <dbReference type="EMBL" id="MBN7774350.1"/>
    </source>
</evidence>
<dbReference type="AlphaFoldDB" id="A0A939DAY0"/>
<dbReference type="PRINTS" id="PR00260">
    <property type="entry name" value="CHEMTRNSDUCR"/>
</dbReference>
<dbReference type="GO" id="GO:0006935">
    <property type="term" value="P:chemotaxis"/>
    <property type="evidence" value="ECO:0007669"/>
    <property type="project" value="InterPro"/>
</dbReference>
<comment type="similarity">
    <text evidence="2">Belongs to the methyl-accepting chemotaxis (MCP) protein family.</text>
</comment>